<dbReference type="InterPro" id="IPR007278">
    <property type="entry name" value="DUF397"/>
</dbReference>
<reference evidence="3" key="1">
    <citation type="journal article" date="2019" name="Microbiol. Resour. Announc.">
        <title>Draft Genomic Sequences of Streptomyces misionensis and Streptomyces albidoflavus, bacteria applied for phytopathogen biocontrol.</title>
        <authorList>
            <person name="Pylro V."/>
            <person name="Dias A."/>
            <person name="Andreote F."/>
            <person name="Varani A."/>
            <person name="Andreote C."/>
            <person name="Bernardo E."/>
            <person name="Martins T."/>
        </authorList>
    </citation>
    <scope>NUCLEOTIDE SEQUENCE [LARGE SCALE GENOMIC DNA]</scope>
    <source>
        <strain evidence="3">66</strain>
    </source>
</reference>
<evidence type="ECO:0000313" key="4">
    <source>
        <dbReference type="Proteomes" id="UP000320481"/>
    </source>
</evidence>
<dbReference type="Pfam" id="PF04149">
    <property type="entry name" value="DUF397"/>
    <property type="match status" value="1"/>
</dbReference>
<name>A0A5C6J497_9ACTN</name>
<feature type="domain" description="DUF397" evidence="2">
    <location>
        <begin position="9"/>
        <end position="63"/>
    </location>
</feature>
<organism evidence="3 4">
    <name type="scientific">Streptomyces misionensis</name>
    <dbReference type="NCBI Taxonomy" id="67331"/>
    <lineage>
        <taxon>Bacteria</taxon>
        <taxon>Bacillati</taxon>
        <taxon>Actinomycetota</taxon>
        <taxon>Actinomycetes</taxon>
        <taxon>Kitasatosporales</taxon>
        <taxon>Streptomycetaceae</taxon>
        <taxon>Streptomyces</taxon>
    </lineage>
</organism>
<gene>
    <name evidence="3" type="ORF">FRZ03_26780</name>
</gene>
<dbReference type="EMBL" id="VOGW01000161">
    <property type="protein sequence ID" value="TWV35602.1"/>
    <property type="molecule type" value="Genomic_DNA"/>
</dbReference>
<proteinExistence type="predicted"/>
<protein>
    <submittedName>
        <fullName evidence="3">DUF397 domain-containing protein</fullName>
    </submittedName>
</protein>
<dbReference type="Proteomes" id="UP000320481">
    <property type="component" value="Unassembled WGS sequence"/>
</dbReference>
<evidence type="ECO:0000256" key="1">
    <source>
        <dbReference type="SAM" id="MobiDB-lite"/>
    </source>
</evidence>
<feature type="region of interest" description="Disordered" evidence="1">
    <location>
        <begin position="1"/>
        <end position="24"/>
    </location>
</feature>
<sequence>MHDHDLTNARWRKSSYSSGDSSNECVEVADGVPDIVPVRDSKLAAGPVLLIGPAAWTRFIGAVGETSSRP</sequence>
<keyword evidence="4" id="KW-1185">Reference proteome</keyword>
<evidence type="ECO:0000313" key="3">
    <source>
        <dbReference type="EMBL" id="TWV35602.1"/>
    </source>
</evidence>
<comment type="caution">
    <text evidence="3">The sequence shown here is derived from an EMBL/GenBank/DDBJ whole genome shotgun (WGS) entry which is preliminary data.</text>
</comment>
<evidence type="ECO:0000259" key="2">
    <source>
        <dbReference type="Pfam" id="PF04149"/>
    </source>
</evidence>
<dbReference type="RefSeq" id="WP_146467698.1">
    <property type="nucleotide sequence ID" value="NZ_VOGW01000161.1"/>
</dbReference>
<feature type="compositionally biased region" description="Polar residues" evidence="1">
    <location>
        <begin position="14"/>
        <end position="24"/>
    </location>
</feature>
<dbReference type="AlphaFoldDB" id="A0A5C6J497"/>
<accession>A0A5C6J497</accession>